<accession>A0A1Y6F4K0</accession>
<dbReference type="AlphaFoldDB" id="A0A1Y6F4K0"/>
<dbReference type="OrthoDB" id="5727094at2"/>
<dbReference type="Gene3D" id="1.25.40.10">
    <property type="entry name" value="Tetratricopeptide repeat domain"/>
    <property type="match status" value="2"/>
</dbReference>
<keyword evidence="2" id="KW-1185">Reference proteome</keyword>
<proteinExistence type="predicted"/>
<dbReference type="EMBL" id="FXWG01000002">
    <property type="protein sequence ID" value="SMQ69804.1"/>
    <property type="molecule type" value="Genomic_DNA"/>
</dbReference>
<protein>
    <submittedName>
        <fullName evidence="1">Tetratricopeptide repeat-containing protein</fullName>
    </submittedName>
</protein>
<evidence type="ECO:0000313" key="2">
    <source>
        <dbReference type="Proteomes" id="UP000194420"/>
    </source>
</evidence>
<dbReference type="InterPro" id="IPR011990">
    <property type="entry name" value="TPR-like_helical_dom_sf"/>
</dbReference>
<dbReference type="Proteomes" id="UP000194420">
    <property type="component" value="Unassembled WGS sequence"/>
</dbReference>
<dbReference type="SMART" id="SM00028">
    <property type="entry name" value="TPR"/>
    <property type="match status" value="4"/>
</dbReference>
<sequence length="449" mass="49213">MAQPKRWTLSLGIPLLVVGAVAGIEFVQQQQSEMAPVRLHLAFPEAGFGATDQEEARGATERRLSLARERVARDKGSWLARQMLSRSLSRAYATNGDFAALAKAGRELGEGRRLAVAGTGPNLVSAEWAMSVHDLELAERSLDAFDAQVAKLSRSEEMAALALRGDLAFYRGNMPLARDIYRQSETVERGPGILVRQATVAKAEGKFDDAIDLLREAARADTLRTPQGLANLSIQIGAIEFARGRYAAASAWYARAADLFPGYWKTRLYQSEATLLSGRIDEAIALLESVVEYNRAPEAMDALAMIHRHRGDRKNSLRWSQQASTEWSRRIDALPSAAIAHATEHELAFGDARKALGMARRNVDARPYGEARILLAKALNANGRYSDARRELMAAKESGWRSAMLFLELARSEEASGNMGAAAKAREEAIELNPEIMSPKAALVWFAHG</sequence>
<dbReference type="SUPFAM" id="SSF48452">
    <property type="entry name" value="TPR-like"/>
    <property type="match status" value="1"/>
</dbReference>
<name>A0A1Y6F4K0_9SPHN</name>
<reference evidence="2" key="1">
    <citation type="submission" date="2017-04" db="EMBL/GenBank/DDBJ databases">
        <authorList>
            <person name="Varghese N."/>
            <person name="Submissions S."/>
        </authorList>
    </citation>
    <scope>NUCLEOTIDE SEQUENCE [LARGE SCALE GENOMIC DNA]</scope>
</reference>
<organism evidence="1 2">
    <name type="scientific">Altererythrobacter xiamenensis</name>
    <dbReference type="NCBI Taxonomy" id="1316679"/>
    <lineage>
        <taxon>Bacteria</taxon>
        <taxon>Pseudomonadati</taxon>
        <taxon>Pseudomonadota</taxon>
        <taxon>Alphaproteobacteria</taxon>
        <taxon>Sphingomonadales</taxon>
        <taxon>Erythrobacteraceae</taxon>
        <taxon>Altererythrobacter</taxon>
    </lineage>
</organism>
<dbReference type="RefSeq" id="WP_159456639.1">
    <property type="nucleotide sequence ID" value="NZ_FXWG01000002.1"/>
</dbReference>
<gene>
    <name evidence="1" type="ORF">SAMN06297468_1987</name>
</gene>
<dbReference type="Pfam" id="PF14559">
    <property type="entry name" value="TPR_19"/>
    <property type="match status" value="1"/>
</dbReference>
<evidence type="ECO:0000313" key="1">
    <source>
        <dbReference type="EMBL" id="SMQ69804.1"/>
    </source>
</evidence>
<dbReference type="InterPro" id="IPR019734">
    <property type="entry name" value="TPR_rpt"/>
</dbReference>